<dbReference type="SUPFAM" id="SSF47413">
    <property type="entry name" value="lambda repressor-like DNA-binding domains"/>
    <property type="match status" value="1"/>
</dbReference>
<dbReference type="Pfam" id="PF17765">
    <property type="entry name" value="MLTR_LBD"/>
    <property type="match status" value="1"/>
</dbReference>
<dbReference type="InterPro" id="IPR001387">
    <property type="entry name" value="Cro/C1-type_HTH"/>
</dbReference>
<accession>A0A0J8VPE2</accession>
<dbReference type="Gene3D" id="3.30.450.180">
    <property type="match status" value="1"/>
</dbReference>
<dbReference type="SMART" id="SM00530">
    <property type="entry name" value="HTH_XRE"/>
    <property type="match status" value="1"/>
</dbReference>
<dbReference type="PANTHER" id="PTHR35010:SF2">
    <property type="entry name" value="BLL4672 PROTEIN"/>
    <property type="match status" value="1"/>
</dbReference>
<protein>
    <submittedName>
        <fullName evidence="2">XRE family transcriptional regulator</fullName>
    </submittedName>
</protein>
<dbReference type="GO" id="GO:0003677">
    <property type="term" value="F:DNA binding"/>
    <property type="evidence" value="ECO:0007669"/>
    <property type="project" value="InterPro"/>
</dbReference>
<comment type="caution">
    <text evidence="2">The sequence shown here is derived from an EMBL/GenBank/DDBJ whole genome shotgun (WGS) entry which is preliminary data.</text>
</comment>
<evidence type="ECO:0000313" key="3">
    <source>
        <dbReference type="Proteomes" id="UP000037315"/>
    </source>
</evidence>
<evidence type="ECO:0000313" key="2">
    <source>
        <dbReference type="EMBL" id="KMV34390.1"/>
    </source>
</evidence>
<dbReference type="InterPro" id="IPR041413">
    <property type="entry name" value="MLTR_LBD"/>
</dbReference>
<name>A0A0J8VPE2_9ENTR</name>
<feature type="domain" description="HTH cro/C1-type" evidence="1">
    <location>
        <begin position="10"/>
        <end position="81"/>
    </location>
</feature>
<dbReference type="AlphaFoldDB" id="A0A0J8VPE2"/>
<dbReference type="Proteomes" id="UP000037315">
    <property type="component" value="Unassembled WGS sequence"/>
</dbReference>
<proteinExistence type="predicted"/>
<dbReference type="STRING" id="1121863.GCA_000621185_03914"/>
<organism evidence="2 3">
    <name type="scientific">Franconibacter pulveris</name>
    <dbReference type="NCBI Taxonomy" id="435910"/>
    <lineage>
        <taxon>Bacteria</taxon>
        <taxon>Pseudomonadati</taxon>
        <taxon>Pseudomonadota</taxon>
        <taxon>Gammaproteobacteria</taxon>
        <taxon>Enterobacterales</taxon>
        <taxon>Enterobacteriaceae</taxon>
        <taxon>Franconibacter</taxon>
    </lineage>
</organism>
<keyword evidence="3" id="KW-1185">Reference proteome</keyword>
<dbReference type="PATRIC" id="fig|1656095.3.peg.2764"/>
<dbReference type="OrthoDB" id="5346389at2"/>
<evidence type="ECO:0000259" key="1">
    <source>
        <dbReference type="SMART" id="SM00530"/>
    </source>
</evidence>
<dbReference type="Gene3D" id="1.10.260.40">
    <property type="entry name" value="lambda repressor-like DNA-binding domains"/>
    <property type="match status" value="1"/>
</dbReference>
<dbReference type="Pfam" id="PF13560">
    <property type="entry name" value="HTH_31"/>
    <property type="match status" value="1"/>
</dbReference>
<dbReference type="EMBL" id="LFEJ01000015">
    <property type="protein sequence ID" value="KMV34390.1"/>
    <property type="molecule type" value="Genomic_DNA"/>
</dbReference>
<dbReference type="PANTHER" id="PTHR35010">
    <property type="entry name" value="BLL4672 PROTEIN-RELATED"/>
    <property type="match status" value="1"/>
</dbReference>
<dbReference type="CDD" id="cd00093">
    <property type="entry name" value="HTH_XRE"/>
    <property type="match status" value="1"/>
</dbReference>
<dbReference type="InterPro" id="IPR010982">
    <property type="entry name" value="Lambda_DNA-bd_dom_sf"/>
</dbReference>
<reference evidence="2 3" key="1">
    <citation type="submission" date="2015-06" db="EMBL/GenBank/DDBJ databases">
        <title>Genome sequencing of Cronobacter sp. strain DJ34 isolated from petroleum contaminated sludge of Duliajan Oil Fields, Assam, India.</title>
        <authorList>
            <person name="Pal S."/>
            <person name="Banerjee T.D."/>
            <person name="Roy A."/>
            <person name="Sar P."/>
            <person name="Kazy S.K."/>
        </authorList>
    </citation>
    <scope>NUCLEOTIDE SEQUENCE [LARGE SCALE GENOMIC DNA]</scope>
    <source>
        <strain evidence="2 3">DJ34</strain>
    </source>
</reference>
<dbReference type="RefSeq" id="WP_048888133.1">
    <property type="nucleotide sequence ID" value="NZ_LFEJ01000015.1"/>
</dbReference>
<sequence length="274" mass="31023">MDNQNPLGHFLKACRTRRDPIAFGFQAQRRRTPGLRREEVALMANISPTWYTWLEQGRGGTPSKEVLNRIAAGLRLTEAEREHLFLLAFGHPPESRYPSSETITPRLQRVLDALPTSPAIIKNVTWDVLAWNRAAAVILTDYARLTREQRNILRLLFSDSRVRHGQKEWERVAGLVVSAFRADIARAGDSQAMTKLVDELCQSSAEFAALWRRNDVTSHGEGLKQLQHPDIGEIALEFSTFVVESRPDLTMMVFNPASQESQRRIEALIAAAQR</sequence>
<gene>
    <name evidence="2" type="ORF">ACH50_13375</name>
</gene>